<dbReference type="EMBL" id="LKTP01000004">
    <property type="protein sequence ID" value="KRG29767.1"/>
    <property type="molecule type" value="Genomic_DNA"/>
</dbReference>
<dbReference type="OrthoDB" id="7168509at2"/>
<dbReference type="SMART" id="SM00245">
    <property type="entry name" value="TSPc"/>
    <property type="match status" value="1"/>
</dbReference>
<dbReference type="Pfam" id="PF03572">
    <property type="entry name" value="Peptidase_S41"/>
    <property type="match status" value="1"/>
</dbReference>
<dbReference type="GO" id="GO:0004175">
    <property type="term" value="F:endopeptidase activity"/>
    <property type="evidence" value="ECO:0007669"/>
    <property type="project" value="TreeGrafter"/>
</dbReference>
<keyword evidence="2" id="KW-0732">Signal</keyword>
<dbReference type="SUPFAM" id="SSF52096">
    <property type="entry name" value="ClpP/crotonase"/>
    <property type="match status" value="1"/>
</dbReference>
<comment type="caution">
    <text evidence="4">The sequence shown here is derived from an EMBL/GenBank/DDBJ whole genome shotgun (WGS) entry which is preliminary data.</text>
</comment>
<feature type="domain" description="Tail specific protease" evidence="3">
    <location>
        <begin position="200"/>
        <end position="420"/>
    </location>
</feature>
<dbReference type="PANTHER" id="PTHR32060:SF22">
    <property type="entry name" value="CARBOXYL-TERMINAL-PROCESSING PEPTIDASE 3, CHLOROPLASTIC"/>
    <property type="match status" value="1"/>
</dbReference>
<proteinExistence type="predicted"/>
<dbReference type="InterPro" id="IPR005151">
    <property type="entry name" value="Tail-specific_protease"/>
</dbReference>
<evidence type="ECO:0000259" key="3">
    <source>
        <dbReference type="SMART" id="SM00245"/>
    </source>
</evidence>
<evidence type="ECO:0000313" key="4">
    <source>
        <dbReference type="EMBL" id="KRG29767.1"/>
    </source>
</evidence>
<evidence type="ECO:0000256" key="2">
    <source>
        <dbReference type="SAM" id="SignalP"/>
    </source>
</evidence>
<accession>A0A0Q9ZLR2</accession>
<reference evidence="4" key="1">
    <citation type="submission" date="2015-10" db="EMBL/GenBank/DDBJ databases">
        <title>Draft genome sequence of Salegentibacter mishustinae KCTC 12263.</title>
        <authorList>
            <person name="Lin W."/>
            <person name="Zheng Q."/>
        </authorList>
    </citation>
    <scope>NUCLEOTIDE SEQUENCE [LARGE SCALE GENOMIC DNA]</scope>
    <source>
        <strain evidence="4">KCTC 12263</strain>
    </source>
</reference>
<feature type="chain" id="PRO_5006389631" description="Tail specific protease domain-containing protein" evidence="2">
    <location>
        <begin position="22"/>
        <end position="494"/>
    </location>
</feature>
<dbReference type="RefSeq" id="WP_057481125.1">
    <property type="nucleotide sequence ID" value="NZ_BMWR01000009.1"/>
</dbReference>
<dbReference type="Gene3D" id="3.90.226.10">
    <property type="entry name" value="2-enoyl-CoA Hydratase, Chain A, domain 1"/>
    <property type="match status" value="1"/>
</dbReference>
<dbReference type="Gene3D" id="3.30.750.170">
    <property type="match status" value="1"/>
</dbReference>
<feature type="region of interest" description="Disordered" evidence="1">
    <location>
        <begin position="22"/>
        <end position="41"/>
    </location>
</feature>
<dbReference type="CDD" id="cd07561">
    <property type="entry name" value="Peptidase_S41_CPP_like"/>
    <property type="match status" value="1"/>
</dbReference>
<dbReference type="SUPFAM" id="SSF50156">
    <property type="entry name" value="PDZ domain-like"/>
    <property type="match status" value="1"/>
</dbReference>
<dbReference type="Gene3D" id="2.30.42.10">
    <property type="match status" value="1"/>
</dbReference>
<gene>
    <name evidence="4" type="ORF">APR42_15120</name>
</gene>
<dbReference type="GO" id="GO:0008236">
    <property type="term" value="F:serine-type peptidase activity"/>
    <property type="evidence" value="ECO:0007669"/>
    <property type="project" value="InterPro"/>
</dbReference>
<organism evidence="4 5">
    <name type="scientific">Salegentibacter mishustinae</name>
    <dbReference type="NCBI Taxonomy" id="270918"/>
    <lineage>
        <taxon>Bacteria</taxon>
        <taxon>Pseudomonadati</taxon>
        <taxon>Bacteroidota</taxon>
        <taxon>Flavobacteriia</taxon>
        <taxon>Flavobacteriales</taxon>
        <taxon>Flavobacteriaceae</taxon>
        <taxon>Salegentibacter</taxon>
    </lineage>
</organism>
<feature type="signal peptide" evidence="2">
    <location>
        <begin position="1"/>
        <end position="21"/>
    </location>
</feature>
<dbReference type="PROSITE" id="PS51257">
    <property type="entry name" value="PROKAR_LIPOPROTEIN"/>
    <property type="match status" value="1"/>
</dbReference>
<evidence type="ECO:0000313" key="5">
    <source>
        <dbReference type="Proteomes" id="UP000051643"/>
    </source>
</evidence>
<evidence type="ECO:0000256" key="1">
    <source>
        <dbReference type="SAM" id="MobiDB-lite"/>
    </source>
</evidence>
<protein>
    <recommendedName>
        <fullName evidence="3">Tail specific protease domain-containing protein</fullName>
    </recommendedName>
</protein>
<dbReference type="PANTHER" id="PTHR32060">
    <property type="entry name" value="TAIL-SPECIFIC PROTEASE"/>
    <property type="match status" value="1"/>
</dbReference>
<dbReference type="InterPro" id="IPR029045">
    <property type="entry name" value="ClpP/crotonase-like_dom_sf"/>
</dbReference>
<name>A0A0Q9ZLR2_9FLAO</name>
<dbReference type="Proteomes" id="UP000051643">
    <property type="component" value="Unassembled WGS sequence"/>
</dbReference>
<dbReference type="AlphaFoldDB" id="A0A0Q9ZLR2"/>
<dbReference type="STRING" id="270918.APR42_15120"/>
<keyword evidence="5" id="KW-1185">Reference proteome</keyword>
<dbReference type="InterPro" id="IPR036034">
    <property type="entry name" value="PDZ_sf"/>
</dbReference>
<sequence length="494" mass="54918">MKINKLILLLFLSASVFTSCSKDDDDERFPVEPGGENPGETPNLEIENYLYDAMSIYYVYEADVPELGENYFDSESEKNEWLASFDSPEDLFRNGLKVPAPKDRFSFIVDDYTVLENSQSGISTTTGMDYGLVRFGDNGVLAYVRYVIPGSPADEAGVTRGVIFTDIDGESMTLDNYQSLLGRDGYEITVAEINDNTISNTDETIDLTREQLTENPVLVAKTLDVDGINVGYIMYNSFTADFDDELNAAFGELKAEGVDELVLDLRYNGGGSVESAVDLSSMITGQFNGEIFSKQSWNDLLQSQFSEEELVDRFNDKIRTEEKINSLGLSKVYIIGTGSTASASELVMNGLAPYIEVVHVGTSTVGKFQAAAPLYDSPNFTRQNRNPNHKYVIQPLIYESKNADEDAYYEEGLIPDIEAEEDIVNLIELGTPEETLLAAALADITGNRMAIPAISYDSRFTKIGERGDNDIDYQRMYVDEIPEKIKQRAAELKK</sequence>
<dbReference type="GO" id="GO:0006508">
    <property type="term" value="P:proteolysis"/>
    <property type="evidence" value="ECO:0007669"/>
    <property type="project" value="InterPro"/>
</dbReference>